<gene>
    <name evidence="2" type="ORF">FSP39_022207</name>
</gene>
<dbReference type="AlphaFoldDB" id="A0AA88XNF8"/>
<dbReference type="Proteomes" id="UP001186944">
    <property type="component" value="Unassembled WGS sequence"/>
</dbReference>
<evidence type="ECO:0000313" key="2">
    <source>
        <dbReference type="EMBL" id="KAK3088672.1"/>
    </source>
</evidence>
<comment type="caution">
    <text evidence="2">The sequence shown here is derived from an EMBL/GenBank/DDBJ whole genome shotgun (WGS) entry which is preliminary data.</text>
</comment>
<name>A0AA88XNF8_PINIB</name>
<proteinExistence type="predicted"/>
<reference evidence="2" key="1">
    <citation type="submission" date="2019-08" db="EMBL/GenBank/DDBJ databases">
        <title>The improved chromosome-level genome for the pearl oyster Pinctada fucata martensii using PacBio sequencing and Hi-C.</title>
        <authorList>
            <person name="Zheng Z."/>
        </authorList>
    </citation>
    <scope>NUCLEOTIDE SEQUENCE</scope>
    <source>
        <strain evidence="2">ZZ-2019</strain>
        <tissue evidence="2">Adductor muscle</tissue>
    </source>
</reference>
<organism evidence="2 3">
    <name type="scientific">Pinctada imbricata</name>
    <name type="common">Atlantic pearl-oyster</name>
    <name type="synonym">Pinctada martensii</name>
    <dbReference type="NCBI Taxonomy" id="66713"/>
    <lineage>
        <taxon>Eukaryota</taxon>
        <taxon>Metazoa</taxon>
        <taxon>Spiralia</taxon>
        <taxon>Lophotrochozoa</taxon>
        <taxon>Mollusca</taxon>
        <taxon>Bivalvia</taxon>
        <taxon>Autobranchia</taxon>
        <taxon>Pteriomorphia</taxon>
        <taxon>Pterioida</taxon>
        <taxon>Pterioidea</taxon>
        <taxon>Pteriidae</taxon>
        <taxon>Pinctada</taxon>
    </lineage>
</organism>
<feature type="signal peptide" evidence="1">
    <location>
        <begin position="1"/>
        <end position="23"/>
    </location>
</feature>
<sequence length="155" mass="17743">MRERAIYILAIMVVLSNIGETVSENDDSGSSEEKPAFIEIEDSPEVSKRTYISLNGDMRSLAKMLMRHYGNRSVKRPVENYTSLRKKLYALGKRDAKPTLRDLLKDWIFKQTKRQRLSVNSALASLADMVSADGHRRMKEEMSSNHQRLLGLGKR</sequence>
<protein>
    <submittedName>
        <fullName evidence="2">Uncharacterized protein</fullName>
    </submittedName>
</protein>
<keyword evidence="3" id="KW-1185">Reference proteome</keyword>
<evidence type="ECO:0000313" key="3">
    <source>
        <dbReference type="Proteomes" id="UP001186944"/>
    </source>
</evidence>
<dbReference type="EMBL" id="VSWD01000011">
    <property type="protein sequence ID" value="KAK3088672.1"/>
    <property type="molecule type" value="Genomic_DNA"/>
</dbReference>
<accession>A0AA88XNF8</accession>
<keyword evidence="1" id="KW-0732">Signal</keyword>
<feature type="chain" id="PRO_5041716192" evidence="1">
    <location>
        <begin position="24"/>
        <end position="155"/>
    </location>
</feature>
<evidence type="ECO:0000256" key="1">
    <source>
        <dbReference type="SAM" id="SignalP"/>
    </source>
</evidence>